<reference evidence="1" key="1">
    <citation type="submission" date="2012-02" db="EMBL/GenBank/DDBJ databases">
        <title>The complete genome of Solitalea canadensis DSM 3403.</title>
        <authorList>
            <consortium name="US DOE Joint Genome Institute (JGI-PGF)"/>
            <person name="Lucas S."/>
            <person name="Copeland A."/>
            <person name="Lapidus A."/>
            <person name="Glavina del Rio T."/>
            <person name="Dalin E."/>
            <person name="Tice H."/>
            <person name="Bruce D."/>
            <person name="Goodwin L."/>
            <person name="Pitluck S."/>
            <person name="Peters L."/>
            <person name="Ovchinnikova G."/>
            <person name="Lu M."/>
            <person name="Kyrpides N."/>
            <person name="Mavromatis K."/>
            <person name="Ivanova N."/>
            <person name="Brettin T."/>
            <person name="Detter J.C."/>
            <person name="Han C."/>
            <person name="Larimer F."/>
            <person name="Land M."/>
            <person name="Hauser L."/>
            <person name="Markowitz V."/>
            <person name="Cheng J.-F."/>
            <person name="Hugenholtz P."/>
            <person name="Woyke T."/>
            <person name="Wu D."/>
            <person name="Spring S."/>
            <person name="Schroeder M."/>
            <person name="Kopitz M."/>
            <person name="Brambilla E."/>
            <person name="Klenk H.-P."/>
            <person name="Eisen J.A."/>
        </authorList>
    </citation>
    <scope>NUCLEOTIDE SEQUENCE</scope>
    <source>
        <strain evidence="1">DSM 3403</strain>
    </source>
</reference>
<accession>H8KUA0</accession>
<dbReference type="EMBL" id="CP003349">
    <property type="protein sequence ID" value="AFD07212.1"/>
    <property type="molecule type" value="Genomic_DNA"/>
</dbReference>
<dbReference type="STRING" id="929556.Solca_2159"/>
<name>H8KUA0_SOLCM</name>
<sequence length="251" mass="27846">MTVFTIQRVGETVKIIYRELFVIKFAHPAYETPQKSFIDQHINIAADAATTELFLNNRISYQFSQNTLTCFVETAFFNPPTEEPKIPLITMPADMKIRFLLYSSSDFLAKTYVVATGSKEAYRFSNQVNNISGGFTLLTTPVENHSAAKDYSIGTLVKSGSNLFSPIKTVLASQSIALSDTAFWKKLPGVEQVASNADLKDSAAILLDVNCFAAIDIQRTGVINNSYKVLDTGDKLFNPAPVFTIRFKSRI</sequence>
<protein>
    <submittedName>
        <fullName evidence="1">Uncharacterized protein</fullName>
    </submittedName>
</protein>
<dbReference type="HOGENOM" id="CLU_1106539_0_0_10"/>
<organism evidence="1 2">
    <name type="scientific">Solitalea canadensis (strain ATCC 29591 / DSM 3403 / JCM 21819 / LMG 8368 / NBRC 15130 / NCIMB 12057 / USAM 9D)</name>
    <name type="common">Flexibacter canadensis</name>
    <dbReference type="NCBI Taxonomy" id="929556"/>
    <lineage>
        <taxon>Bacteria</taxon>
        <taxon>Pseudomonadati</taxon>
        <taxon>Bacteroidota</taxon>
        <taxon>Sphingobacteriia</taxon>
        <taxon>Sphingobacteriales</taxon>
        <taxon>Sphingobacteriaceae</taxon>
        <taxon>Solitalea</taxon>
    </lineage>
</organism>
<evidence type="ECO:0000313" key="2">
    <source>
        <dbReference type="Proteomes" id="UP000007590"/>
    </source>
</evidence>
<dbReference type="Proteomes" id="UP000007590">
    <property type="component" value="Chromosome"/>
</dbReference>
<dbReference type="AlphaFoldDB" id="H8KUA0"/>
<proteinExistence type="predicted"/>
<dbReference type="KEGG" id="scn:Solca_2159"/>
<gene>
    <name evidence="1" type="ordered locus">Solca_2159</name>
</gene>
<keyword evidence="2" id="KW-1185">Reference proteome</keyword>
<dbReference type="RefSeq" id="WP_014680439.1">
    <property type="nucleotide sequence ID" value="NC_017770.1"/>
</dbReference>
<evidence type="ECO:0000313" key="1">
    <source>
        <dbReference type="EMBL" id="AFD07212.1"/>
    </source>
</evidence>